<evidence type="ECO:0000256" key="18">
    <source>
        <dbReference type="ARBA" id="ARBA00058588"/>
    </source>
</evidence>
<evidence type="ECO:0000256" key="8">
    <source>
        <dbReference type="ARBA" id="ARBA00022840"/>
    </source>
</evidence>
<evidence type="ECO:0000256" key="11">
    <source>
        <dbReference type="ARBA" id="ARBA00022989"/>
    </source>
</evidence>
<dbReference type="InterPro" id="IPR022317">
    <property type="entry name" value="TNFR_13B"/>
</dbReference>
<feature type="compositionally biased region" description="Low complexity" evidence="22">
    <location>
        <begin position="330"/>
        <end position="341"/>
    </location>
</feature>
<keyword evidence="6" id="KW-0677">Repeat</keyword>
<keyword evidence="9" id="KW-0391">Immunity</keyword>
<dbReference type="PROSITE" id="PS00652">
    <property type="entry name" value="TNFR_NGFR_1"/>
    <property type="match status" value="1"/>
</dbReference>
<dbReference type="GO" id="GO:0001782">
    <property type="term" value="P:B cell homeostasis"/>
    <property type="evidence" value="ECO:0007669"/>
    <property type="project" value="TreeGrafter"/>
</dbReference>
<keyword evidence="5" id="KW-0479">Metal-binding</keyword>
<organism evidence="25 26">
    <name type="scientific">Heterocephalus glaber</name>
    <name type="common">Naked mole rat</name>
    <dbReference type="NCBI Taxonomy" id="10181"/>
    <lineage>
        <taxon>Eukaryota</taxon>
        <taxon>Metazoa</taxon>
        <taxon>Chordata</taxon>
        <taxon>Craniata</taxon>
        <taxon>Vertebrata</taxon>
        <taxon>Euteleostomi</taxon>
        <taxon>Mammalia</taxon>
        <taxon>Eutheria</taxon>
        <taxon>Euarchontoglires</taxon>
        <taxon>Glires</taxon>
        <taxon>Rodentia</taxon>
        <taxon>Hystricomorpha</taxon>
        <taxon>Bathyergidae</taxon>
        <taxon>Heterocephalus</taxon>
    </lineage>
</organism>
<sequence>MRGQERKDGEIVTGSGSLIEGTFDLKLAVSPVSLYTVGAQLMFVDFAGSSVEFDWCAVSSIRTLRQLGKKTVVVNCNPETVSTDFDECDKLYFEELSLERILDIYHQEGLWPVVAMGPCPEEQYWDNLLSSCISCKSACSNRSQHTCAAFCKSLSCRKEQGKYYDHLLRDCISCISICGQHPKQCAHFCENKLRNRGNLPPEVWRQQAGEVDTRSDNLGRSQGSEHRGSETGPAPLGPKLSNDQLALVYCTLGLCLCAIICCFLVVVACFLKRRGDVLSSQPPTELGRAQDKSSHNPVTKTGGALGASPEPVETCSFCFPERRAPTQESAGAPGTPGPATGQGMWGRCAPTAVQQPRACAPSSGLSVVCAPAQDGGSGA</sequence>
<dbReference type="EMBL" id="JH173139">
    <property type="protein sequence ID" value="EHB15945.1"/>
    <property type="molecule type" value="Genomic_DNA"/>
</dbReference>
<feature type="domain" description="TNFR-Cys" evidence="24">
    <location>
        <begin position="119"/>
        <end position="156"/>
    </location>
</feature>
<evidence type="ECO:0000256" key="15">
    <source>
        <dbReference type="ARBA" id="ARBA00023170"/>
    </source>
</evidence>
<evidence type="ECO:0000256" key="22">
    <source>
        <dbReference type="SAM" id="MobiDB-lite"/>
    </source>
</evidence>
<dbReference type="PRINTS" id="PR01963">
    <property type="entry name" value="TNFACTORR13B"/>
</dbReference>
<evidence type="ECO:0000256" key="3">
    <source>
        <dbReference type="ARBA" id="ARBA00022598"/>
    </source>
</evidence>
<evidence type="ECO:0000256" key="9">
    <source>
        <dbReference type="ARBA" id="ARBA00022859"/>
    </source>
</evidence>
<evidence type="ECO:0000256" key="13">
    <source>
        <dbReference type="ARBA" id="ARBA00023136"/>
    </source>
</evidence>
<keyword evidence="10" id="KW-0735">Signal-anchor</keyword>
<evidence type="ECO:0000256" key="12">
    <source>
        <dbReference type="ARBA" id="ARBA00023130"/>
    </source>
</evidence>
<dbReference type="AlphaFoldDB" id="G5C334"/>
<dbReference type="EC" id="6.3.5.5" evidence="2"/>
<dbReference type="InterPro" id="IPR058047">
    <property type="entry name" value="CPSase_preATP-grasp"/>
</dbReference>
<comment type="subcellular location">
    <subcellularLocation>
        <location evidence="1">Membrane</location>
        <topology evidence="1">Single-pass type III membrane protein</topology>
    </subcellularLocation>
</comment>
<keyword evidence="13 23" id="KW-0472">Membrane</keyword>
<dbReference type="GO" id="GO:0005524">
    <property type="term" value="F:ATP binding"/>
    <property type="evidence" value="ECO:0007669"/>
    <property type="project" value="UniProtKB-KW"/>
</dbReference>
<dbReference type="Pfam" id="PF25596">
    <property type="entry name" value="CPSase_L_D1"/>
    <property type="match status" value="1"/>
</dbReference>
<dbReference type="InterPro" id="IPR016185">
    <property type="entry name" value="PreATP-grasp_dom_sf"/>
</dbReference>
<feature type="compositionally biased region" description="Basic and acidic residues" evidence="22">
    <location>
        <begin position="211"/>
        <end position="229"/>
    </location>
</feature>
<dbReference type="InParanoid" id="G5C334"/>
<keyword evidence="14" id="KW-1015">Disulfide bond</keyword>
<dbReference type="FunCoup" id="G5C334">
    <property type="interactions" value="503"/>
</dbReference>
<reference evidence="25 26" key="1">
    <citation type="journal article" date="2011" name="Nature">
        <title>Genome sequencing reveals insights into physiology and longevity of the naked mole rat.</title>
        <authorList>
            <person name="Kim E.B."/>
            <person name="Fang X."/>
            <person name="Fushan A.A."/>
            <person name="Huang Z."/>
            <person name="Lobanov A.V."/>
            <person name="Han L."/>
            <person name="Marino S.M."/>
            <person name="Sun X."/>
            <person name="Turanov A.A."/>
            <person name="Yang P."/>
            <person name="Yim S.H."/>
            <person name="Zhao X."/>
            <person name="Kasaikina M.V."/>
            <person name="Stoletzki N."/>
            <person name="Peng C."/>
            <person name="Polak P."/>
            <person name="Xiong Z."/>
            <person name="Kiezun A."/>
            <person name="Zhu Y."/>
            <person name="Chen Y."/>
            <person name="Kryukov G.V."/>
            <person name="Zhang Q."/>
            <person name="Peshkin L."/>
            <person name="Yang L."/>
            <person name="Bronson R.T."/>
            <person name="Buffenstein R."/>
            <person name="Wang B."/>
            <person name="Han C."/>
            <person name="Li Q."/>
            <person name="Chen L."/>
            <person name="Zhao W."/>
            <person name="Sunyaev S.R."/>
            <person name="Park T.J."/>
            <person name="Zhang G."/>
            <person name="Wang J."/>
            <person name="Gladyshev V.N."/>
        </authorList>
    </citation>
    <scope>NUCLEOTIDE SEQUENCE [LARGE SCALE GENOMIC DNA]</scope>
</reference>
<evidence type="ECO:0000256" key="7">
    <source>
        <dbReference type="ARBA" id="ARBA00022741"/>
    </source>
</evidence>
<keyword evidence="8" id="KW-0067">ATP-binding</keyword>
<evidence type="ECO:0000256" key="10">
    <source>
        <dbReference type="ARBA" id="ARBA00022968"/>
    </source>
</evidence>
<evidence type="ECO:0000256" key="5">
    <source>
        <dbReference type="ARBA" id="ARBA00022723"/>
    </source>
</evidence>
<evidence type="ECO:0000256" key="1">
    <source>
        <dbReference type="ARBA" id="ARBA00004183"/>
    </source>
</evidence>
<dbReference type="GO" id="GO:0004087">
    <property type="term" value="F:carbamoyl-phosphate synthase (ammonia) activity"/>
    <property type="evidence" value="ECO:0007669"/>
    <property type="project" value="UniProtKB-EC"/>
</dbReference>
<keyword evidence="15 25" id="KW-0675">Receptor</keyword>
<evidence type="ECO:0000256" key="6">
    <source>
        <dbReference type="ARBA" id="ARBA00022737"/>
    </source>
</evidence>
<dbReference type="SUPFAM" id="SSF57586">
    <property type="entry name" value="TNF receptor-like"/>
    <property type="match status" value="2"/>
</dbReference>
<evidence type="ECO:0000256" key="20">
    <source>
        <dbReference type="ARBA" id="ARBA00070540"/>
    </source>
</evidence>
<evidence type="ECO:0000256" key="23">
    <source>
        <dbReference type="SAM" id="Phobius"/>
    </source>
</evidence>
<dbReference type="STRING" id="10181.G5C334"/>
<feature type="region of interest" description="Disordered" evidence="22">
    <location>
        <begin position="280"/>
        <end position="310"/>
    </location>
</feature>
<dbReference type="PANTHER" id="PTHR15511:SF2">
    <property type="entry name" value="TUMOR NECROSIS FACTOR RECEPTOR SUPERFAMILY MEMBER 13B"/>
    <property type="match status" value="1"/>
</dbReference>
<accession>G5C334</accession>
<comment type="subunit">
    <text evidence="19">Binds TRAF2, TRAF5 and TRAF6. Binds the NH2-terminal domain of CAMLG with its C-terminus.</text>
</comment>
<keyword evidence="4 23" id="KW-0812">Transmembrane</keyword>
<feature type="transmembrane region" description="Helical" evidence="23">
    <location>
        <begin position="246"/>
        <end position="271"/>
    </location>
</feature>
<protein>
    <recommendedName>
        <fullName evidence="20">Tumor necrosis factor receptor superfamily member 13B</fullName>
        <ecNumber evidence="16">6.3.4.16</ecNumber>
        <ecNumber evidence="2">6.3.5.5</ecNumber>
    </recommendedName>
    <alternativeName>
        <fullName evidence="21">Transmembrane activator and CAML interactor</fullName>
    </alternativeName>
</protein>
<evidence type="ECO:0000256" key="4">
    <source>
        <dbReference type="ARBA" id="ARBA00022692"/>
    </source>
</evidence>
<comment type="catalytic activity">
    <reaction evidence="17">
        <text>hydrogencarbonate + NH4(+) + 2 ATP = carbamoyl phosphate + 2 ADP + phosphate + 2 H(+)</text>
        <dbReference type="Rhea" id="RHEA:18029"/>
        <dbReference type="ChEBI" id="CHEBI:15378"/>
        <dbReference type="ChEBI" id="CHEBI:17544"/>
        <dbReference type="ChEBI" id="CHEBI:28938"/>
        <dbReference type="ChEBI" id="CHEBI:30616"/>
        <dbReference type="ChEBI" id="CHEBI:43474"/>
        <dbReference type="ChEBI" id="CHEBI:58228"/>
        <dbReference type="ChEBI" id="CHEBI:456216"/>
        <dbReference type="EC" id="6.3.4.16"/>
    </reaction>
</comment>
<evidence type="ECO:0000256" key="16">
    <source>
        <dbReference type="ARBA" id="ARBA00044063"/>
    </source>
</evidence>
<feature type="region of interest" description="Disordered" evidence="22">
    <location>
        <begin position="325"/>
        <end position="347"/>
    </location>
</feature>
<evidence type="ECO:0000256" key="17">
    <source>
        <dbReference type="ARBA" id="ARBA00047359"/>
    </source>
</evidence>
<dbReference type="GO" id="GO:0046872">
    <property type="term" value="F:metal ion binding"/>
    <property type="evidence" value="ECO:0007669"/>
    <property type="project" value="UniProtKB-KW"/>
</dbReference>
<dbReference type="GO" id="GO:0005886">
    <property type="term" value="C:plasma membrane"/>
    <property type="evidence" value="ECO:0007669"/>
    <property type="project" value="InterPro"/>
</dbReference>
<gene>
    <name evidence="25" type="ORF">GW7_16411</name>
</gene>
<dbReference type="Proteomes" id="UP000006813">
    <property type="component" value="Unassembled WGS sequence"/>
</dbReference>
<dbReference type="GO" id="GO:0004088">
    <property type="term" value="F:carbamoyl-phosphate synthase (glutamine-hydrolyzing) activity"/>
    <property type="evidence" value="ECO:0007669"/>
    <property type="project" value="UniProtKB-EC"/>
</dbReference>
<dbReference type="CDD" id="cd13415">
    <property type="entry name" value="TNFRSF13B"/>
    <property type="match status" value="1"/>
</dbReference>
<feature type="region of interest" description="Disordered" evidence="22">
    <location>
        <begin position="206"/>
        <end position="237"/>
    </location>
</feature>
<dbReference type="GO" id="GO:0002244">
    <property type="term" value="P:hematopoietic progenitor cell differentiation"/>
    <property type="evidence" value="ECO:0007669"/>
    <property type="project" value="TreeGrafter"/>
</dbReference>
<dbReference type="SUPFAM" id="SSF52440">
    <property type="entry name" value="PreATP-grasp domain"/>
    <property type="match status" value="1"/>
</dbReference>
<evidence type="ECO:0000256" key="21">
    <source>
        <dbReference type="ARBA" id="ARBA00081450"/>
    </source>
</evidence>
<evidence type="ECO:0000313" key="26">
    <source>
        <dbReference type="Proteomes" id="UP000006813"/>
    </source>
</evidence>
<dbReference type="FunFam" id="4.10.1290.10:FF:000002">
    <property type="entry name" value="Tumor necrosis factor receptor superfamily member 13B"/>
    <property type="match status" value="1"/>
</dbReference>
<keyword evidence="11 23" id="KW-1133">Transmembrane helix</keyword>
<dbReference type="EC" id="6.3.4.16" evidence="16"/>
<dbReference type="PANTHER" id="PTHR15511">
    <property type="entry name" value="TUMOR NECROSIS FACTOR RECEPTOR SUPERFAMILY MEMBER 13B"/>
    <property type="match status" value="1"/>
</dbReference>
<dbReference type="GO" id="GO:0002250">
    <property type="term" value="P:adaptive immune response"/>
    <property type="evidence" value="ECO:0007669"/>
    <property type="project" value="UniProtKB-KW"/>
</dbReference>
<dbReference type="FunFam" id="4.10.1290.10:FF:000001">
    <property type="entry name" value="Tumor necrosis factor receptor superfamily member 13B"/>
    <property type="match status" value="1"/>
</dbReference>
<dbReference type="Gene3D" id="3.40.50.20">
    <property type="match status" value="1"/>
</dbReference>
<dbReference type="Gene3D" id="4.10.1290.10">
    <property type="entry name" value="Tumor necrosis factor receptor superfamily"/>
    <property type="match status" value="2"/>
</dbReference>
<dbReference type="InterPro" id="IPR015384">
    <property type="entry name" value="TACI_Cys-rich-dom"/>
</dbReference>
<proteinExistence type="predicted"/>
<name>G5C334_HETGA</name>
<comment type="function">
    <text evidence="18">Receptor for TNFSF13/APRIL and TNFSF13B/TALL1/BAFF/BLYS that binds both ligands with similar high affinity. Mediates calcineurin-dependent activation of NF-AT, as well as activation of NF-kappa-B and AP-1. Involved in the stimulation of B- and T-cell function and the regulation of humoral immunity.</text>
</comment>
<dbReference type="InterPro" id="IPR001368">
    <property type="entry name" value="TNFR/NGFR_Cys_rich_reg"/>
</dbReference>
<evidence type="ECO:0000259" key="24">
    <source>
        <dbReference type="PROSITE" id="PS00652"/>
    </source>
</evidence>
<keyword evidence="3" id="KW-0436">Ligase</keyword>
<keyword evidence="7" id="KW-0547">Nucleotide-binding</keyword>
<dbReference type="Pfam" id="PF09305">
    <property type="entry name" value="TACI-CRD2"/>
    <property type="match status" value="2"/>
</dbReference>
<dbReference type="FunFam" id="3.40.50.20:FF:000001">
    <property type="entry name" value="Carbamoyl-phosphate synthase large chain"/>
    <property type="match status" value="1"/>
</dbReference>
<evidence type="ECO:0000256" key="19">
    <source>
        <dbReference type="ARBA" id="ARBA00063663"/>
    </source>
</evidence>
<keyword evidence="12" id="KW-1064">Adaptive immunity</keyword>
<dbReference type="GO" id="GO:0030889">
    <property type="term" value="P:negative regulation of B cell proliferation"/>
    <property type="evidence" value="ECO:0007669"/>
    <property type="project" value="TreeGrafter"/>
</dbReference>
<evidence type="ECO:0000256" key="14">
    <source>
        <dbReference type="ARBA" id="ARBA00023157"/>
    </source>
</evidence>
<evidence type="ECO:0000313" key="25">
    <source>
        <dbReference type="EMBL" id="EHB15945.1"/>
    </source>
</evidence>
<evidence type="ECO:0000256" key="2">
    <source>
        <dbReference type="ARBA" id="ARBA00012738"/>
    </source>
</evidence>